<feature type="compositionally biased region" description="Basic and acidic residues" evidence="1">
    <location>
        <begin position="227"/>
        <end position="244"/>
    </location>
</feature>
<evidence type="ECO:0000313" key="2">
    <source>
        <dbReference type="EMBL" id="THH29268.1"/>
    </source>
</evidence>
<sequence length="476" mass="54134">MVIHNKSQMIYVSGGRIVDGDWDSVKYSGVYSYNVRTSTWKLLQPIDLLNVHPSIPPRFGHSMVLDTFSDTLFIFGGQRDEKYLADMYAYHIPTDSVTEIYPNFAASGGPNACFTQRAVVDPDLKEIYVFCGLTKGPPGASSILETDAPYWVYRYERPERPGVWTKLIPSTVPELSDTAQTDDAPIPRYAHQVVYDPRSKVIYMHGGNAGMEKEVVVPMSDFAPAEGQREGQRQDSDSERTAVSETRYRVLRGHSTMESPAADYGHEAEMSEDNEGTGDRLDDFWTMRLQRPSTAEIVRRGKYLIRQQRFREMCEDTPPVTALAYLQTEVSSVVDHSDSEEARVFRSLLSHLLTPAPKLMPGLTPLEHSNSATQKRKRSPEEVMIVDEDEVMEEEPEDATDRDNGMDAEPIHPVVSFQRDATEELSDVDHPYPSPERYKQRTEVFEQLMKFINEDARQPEQNLWDMIDVDYLGAKQ</sequence>
<dbReference type="InterPro" id="IPR015915">
    <property type="entry name" value="Kelch-typ_b-propeller"/>
</dbReference>
<gene>
    <name evidence="2" type="ORF">EUX98_g4922</name>
</gene>
<organism evidence="2 3">
    <name type="scientific">Antrodiella citrinella</name>
    <dbReference type="NCBI Taxonomy" id="2447956"/>
    <lineage>
        <taxon>Eukaryota</taxon>
        <taxon>Fungi</taxon>
        <taxon>Dikarya</taxon>
        <taxon>Basidiomycota</taxon>
        <taxon>Agaricomycotina</taxon>
        <taxon>Agaricomycetes</taxon>
        <taxon>Polyporales</taxon>
        <taxon>Steccherinaceae</taxon>
        <taxon>Antrodiella</taxon>
    </lineage>
</organism>
<dbReference type="Gene3D" id="2.120.10.80">
    <property type="entry name" value="Kelch-type beta propeller"/>
    <property type="match status" value="1"/>
</dbReference>
<keyword evidence="3" id="KW-1185">Reference proteome</keyword>
<dbReference type="AlphaFoldDB" id="A0A4S4MV91"/>
<accession>A0A4S4MV91</accession>
<comment type="caution">
    <text evidence="2">The sequence shown here is derived from an EMBL/GenBank/DDBJ whole genome shotgun (WGS) entry which is preliminary data.</text>
</comment>
<feature type="region of interest" description="Disordered" evidence="1">
    <location>
        <begin position="360"/>
        <end position="380"/>
    </location>
</feature>
<proteinExistence type="predicted"/>
<dbReference type="OrthoDB" id="10052615at2759"/>
<dbReference type="PANTHER" id="PTHR15526:SF5">
    <property type="entry name" value="MUSKELIN"/>
    <property type="match status" value="1"/>
</dbReference>
<dbReference type="Pfam" id="PF24681">
    <property type="entry name" value="Kelch_KLHDC2_KLHL20_DRC7"/>
    <property type="match status" value="1"/>
</dbReference>
<feature type="region of interest" description="Disordered" evidence="1">
    <location>
        <begin position="418"/>
        <end position="437"/>
    </location>
</feature>
<name>A0A4S4MV91_9APHY</name>
<dbReference type="EMBL" id="SGPM01000132">
    <property type="protein sequence ID" value="THH29268.1"/>
    <property type="molecule type" value="Genomic_DNA"/>
</dbReference>
<evidence type="ECO:0008006" key="4">
    <source>
        <dbReference type="Google" id="ProtNLM"/>
    </source>
</evidence>
<protein>
    <recommendedName>
        <fullName evidence="4">Galactose oxidase</fullName>
    </recommendedName>
</protein>
<dbReference type="InterPro" id="IPR052456">
    <property type="entry name" value="CTLH_complex_component"/>
</dbReference>
<dbReference type="PANTHER" id="PTHR15526">
    <property type="entry name" value="MUSKELIN"/>
    <property type="match status" value="1"/>
</dbReference>
<dbReference type="GO" id="GO:0005737">
    <property type="term" value="C:cytoplasm"/>
    <property type="evidence" value="ECO:0007669"/>
    <property type="project" value="TreeGrafter"/>
</dbReference>
<evidence type="ECO:0000313" key="3">
    <source>
        <dbReference type="Proteomes" id="UP000308730"/>
    </source>
</evidence>
<dbReference type="Proteomes" id="UP000308730">
    <property type="component" value="Unassembled WGS sequence"/>
</dbReference>
<dbReference type="SUPFAM" id="SSF117281">
    <property type="entry name" value="Kelch motif"/>
    <property type="match status" value="1"/>
</dbReference>
<evidence type="ECO:0000256" key="1">
    <source>
        <dbReference type="SAM" id="MobiDB-lite"/>
    </source>
</evidence>
<feature type="region of interest" description="Disordered" evidence="1">
    <location>
        <begin position="225"/>
        <end position="244"/>
    </location>
</feature>
<reference evidence="2 3" key="1">
    <citation type="submission" date="2019-02" db="EMBL/GenBank/DDBJ databases">
        <title>Genome sequencing of the rare red list fungi Antrodiella citrinella (Flaviporus citrinellus).</title>
        <authorList>
            <person name="Buettner E."/>
            <person name="Kellner H."/>
        </authorList>
    </citation>
    <scope>NUCLEOTIDE SEQUENCE [LARGE SCALE GENOMIC DNA]</scope>
    <source>
        <strain evidence="2 3">DSM 108506</strain>
    </source>
</reference>